<organism evidence="2 3">
    <name type="scientific">Kingdonia uniflora</name>
    <dbReference type="NCBI Taxonomy" id="39325"/>
    <lineage>
        <taxon>Eukaryota</taxon>
        <taxon>Viridiplantae</taxon>
        <taxon>Streptophyta</taxon>
        <taxon>Embryophyta</taxon>
        <taxon>Tracheophyta</taxon>
        <taxon>Spermatophyta</taxon>
        <taxon>Magnoliopsida</taxon>
        <taxon>Ranunculales</taxon>
        <taxon>Circaeasteraceae</taxon>
        <taxon>Kingdonia</taxon>
    </lineage>
</organism>
<protein>
    <submittedName>
        <fullName evidence="2">Uncharacterized protein</fullName>
    </submittedName>
</protein>
<proteinExistence type="predicted"/>
<reference evidence="2 3" key="1">
    <citation type="journal article" date="2020" name="IScience">
        <title>Genome Sequencing of the Endangered Kingdonia uniflora (Circaeasteraceae, Ranunculales) Reveals Potential Mechanisms of Evolutionary Specialization.</title>
        <authorList>
            <person name="Sun Y."/>
            <person name="Deng T."/>
            <person name="Zhang A."/>
            <person name="Moore M.J."/>
            <person name="Landis J.B."/>
            <person name="Lin N."/>
            <person name="Zhang H."/>
            <person name="Zhang X."/>
            <person name="Huang J."/>
            <person name="Zhang X."/>
            <person name="Sun H."/>
            <person name="Wang H."/>
        </authorList>
    </citation>
    <scope>NUCLEOTIDE SEQUENCE [LARGE SCALE GENOMIC DNA]</scope>
    <source>
        <strain evidence="2">TB1705</strain>
        <tissue evidence="2">Leaf</tissue>
    </source>
</reference>
<evidence type="ECO:0000313" key="3">
    <source>
        <dbReference type="Proteomes" id="UP000541444"/>
    </source>
</evidence>
<sequence length="99" mass="11032">MEAIFTNRVTTGKYATSPARDDFIDTATSDVAADFNIEDENNVPIDLAGEDTDTYFTDHHFEPSRNIDVRANSEPSRAYEIGPLHSAPSMGKKTFPRYS</sequence>
<feature type="region of interest" description="Disordered" evidence="1">
    <location>
        <begin position="78"/>
        <end position="99"/>
    </location>
</feature>
<dbReference type="AlphaFoldDB" id="A0A7J7NUT0"/>
<name>A0A7J7NUT0_9MAGN</name>
<dbReference type="EMBL" id="JACGCM010000554">
    <property type="protein sequence ID" value="KAF6170965.1"/>
    <property type="molecule type" value="Genomic_DNA"/>
</dbReference>
<dbReference type="Proteomes" id="UP000541444">
    <property type="component" value="Unassembled WGS sequence"/>
</dbReference>
<gene>
    <name evidence="2" type="ORF">GIB67_014782</name>
</gene>
<evidence type="ECO:0000313" key="2">
    <source>
        <dbReference type="EMBL" id="KAF6170965.1"/>
    </source>
</evidence>
<keyword evidence="3" id="KW-1185">Reference proteome</keyword>
<accession>A0A7J7NUT0</accession>
<comment type="caution">
    <text evidence="2">The sequence shown here is derived from an EMBL/GenBank/DDBJ whole genome shotgun (WGS) entry which is preliminary data.</text>
</comment>
<evidence type="ECO:0000256" key="1">
    <source>
        <dbReference type="SAM" id="MobiDB-lite"/>
    </source>
</evidence>